<gene>
    <name evidence="2" type="ORF">G3T37_01765</name>
</gene>
<name>A0A7C9TPF4_9MICO</name>
<evidence type="ECO:0000313" key="2">
    <source>
        <dbReference type="EMBL" id="NEM90080.1"/>
    </source>
</evidence>
<accession>A0A7C9TPF4</accession>
<dbReference type="Proteomes" id="UP000479756">
    <property type="component" value="Unassembled WGS sequence"/>
</dbReference>
<sequence length="145" mass="14869">MSTPSAAPALVSSTAIRAFAALTGLTSLGIFAQAVTAGEFVSQEHRGGWIAAHNVIAMITVLLALVTAIFALVAVRRARAGLAWSAVALLVLLVAQTGIGSAITEAHADGLIGVHVPLAFIVFGLTAWLSMKAAQLRRSQERAAA</sequence>
<organism evidence="2 3">
    <name type="scientific">Galbitalea soli</name>
    <dbReference type="NCBI Taxonomy" id="1268042"/>
    <lineage>
        <taxon>Bacteria</taxon>
        <taxon>Bacillati</taxon>
        <taxon>Actinomycetota</taxon>
        <taxon>Actinomycetes</taxon>
        <taxon>Micrococcales</taxon>
        <taxon>Microbacteriaceae</taxon>
        <taxon>Galbitalea</taxon>
    </lineage>
</organism>
<dbReference type="AlphaFoldDB" id="A0A7C9TPF4"/>
<evidence type="ECO:0000256" key="1">
    <source>
        <dbReference type="SAM" id="Phobius"/>
    </source>
</evidence>
<feature type="transmembrane region" description="Helical" evidence="1">
    <location>
        <begin position="82"/>
        <end position="104"/>
    </location>
</feature>
<feature type="transmembrane region" description="Helical" evidence="1">
    <location>
        <begin position="110"/>
        <end position="129"/>
    </location>
</feature>
<evidence type="ECO:0000313" key="3">
    <source>
        <dbReference type="Proteomes" id="UP000479756"/>
    </source>
</evidence>
<dbReference type="EMBL" id="JAAGWZ010000001">
    <property type="protein sequence ID" value="NEM90080.1"/>
    <property type="molecule type" value="Genomic_DNA"/>
</dbReference>
<keyword evidence="1" id="KW-0472">Membrane</keyword>
<comment type="caution">
    <text evidence="2">The sequence shown here is derived from an EMBL/GenBank/DDBJ whole genome shotgun (WGS) entry which is preliminary data.</text>
</comment>
<keyword evidence="1" id="KW-1133">Transmembrane helix</keyword>
<dbReference type="RefSeq" id="WP_163471759.1">
    <property type="nucleotide sequence ID" value="NZ_JAAGWZ010000001.1"/>
</dbReference>
<keyword evidence="3" id="KW-1185">Reference proteome</keyword>
<feature type="transmembrane region" description="Helical" evidence="1">
    <location>
        <begin position="47"/>
        <end position="75"/>
    </location>
</feature>
<reference evidence="2 3" key="1">
    <citation type="journal article" date="2014" name="Int. J. Syst. Evol. Microbiol.">
        <title>Description of Galbitalea soli gen. nov., sp. nov., and Frondihabitans sucicola sp. nov.</title>
        <authorList>
            <person name="Kim S.J."/>
            <person name="Lim J.M."/>
            <person name="Ahn J.H."/>
            <person name="Weon H.Y."/>
            <person name="Hamada M."/>
            <person name="Suzuki K."/>
            <person name="Ahn T.Y."/>
            <person name="Kwon S.W."/>
        </authorList>
    </citation>
    <scope>NUCLEOTIDE SEQUENCE [LARGE SCALE GENOMIC DNA]</scope>
    <source>
        <strain evidence="2 3">NBRC 108727</strain>
    </source>
</reference>
<proteinExistence type="predicted"/>
<protein>
    <submittedName>
        <fullName evidence="2">Uncharacterized protein</fullName>
    </submittedName>
</protein>
<keyword evidence="1" id="KW-0812">Transmembrane</keyword>